<feature type="transmembrane region" description="Helical" evidence="1">
    <location>
        <begin position="78"/>
        <end position="99"/>
    </location>
</feature>
<feature type="transmembrane region" description="Helical" evidence="1">
    <location>
        <begin position="53"/>
        <end position="71"/>
    </location>
</feature>
<evidence type="ECO:0000256" key="1">
    <source>
        <dbReference type="SAM" id="Phobius"/>
    </source>
</evidence>
<proteinExistence type="predicted"/>
<accession>A0AAD5VWJ0</accession>
<keyword evidence="1" id="KW-1133">Transmembrane helix</keyword>
<sequence>MAPKLSLGIPPIRLGLYAVLTLFSFILFCLTAARLHYTTTKLDFYESVVAELLFTGLMTMIWSIFVIVAMFQRLEFRFITTFLGEIIVLVVLWFFWIVGSGIASCGESCAAATLAWEMGSED</sequence>
<comment type="caution">
    <text evidence="2">The sequence shown here is derived from an EMBL/GenBank/DDBJ whole genome shotgun (WGS) entry which is preliminary data.</text>
</comment>
<evidence type="ECO:0008006" key="4">
    <source>
        <dbReference type="Google" id="ProtNLM"/>
    </source>
</evidence>
<keyword evidence="3" id="KW-1185">Reference proteome</keyword>
<keyword evidence="1" id="KW-0472">Membrane</keyword>
<evidence type="ECO:0000313" key="2">
    <source>
        <dbReference type="EMBL" id="KAJ3567265.1"/>
    </source>
</evidence>
<protein>
    <recommendedName>
        <fullName evidence="4">MARVEL domain-containing protein</fullName>
    </recommendedName>
</protein>
<reference evidence="2" key="1">
    <citation type="submission" date="2022-07" db="EMBL/GenBank/DDBJ databases">
        <title>Genome Sequence of Leucocoprinus birnbaumii.</title>
        <authorList>
            <person name="Buettner E."/>
        </authorList>
    </citation>
    <scope>NUCLEOTIDE SEQUENCE</scope>
    <source>
        <strain evidence="2">VT141</strain>
    </source>
</reference>
<keyword evidence="1" id="KW-0812">Transmembrane</keyword>
<evidence type="ECO:0000313" key="3">
    <source>
        <dbReference type="Proteomes" id="UP001213000"/>
    </source>
</evidence>
<gene>
    <name evidence="2" type="ORF">NP233_g6472</name>
</gene>
<name>A0AAD5VWJ0_9AGAR</name>
<feature type="transmembrane region" description="Helical" evidence="1">
    <location>
        <begin position="12"/>
        <end position="33"/>
    </location>
</feature>
<dbReference type="Proteomes" id="UP001213000">
    <property type="component" value="Unassembled WGS sequence"/>
</dbReference>
<dbReference type="AlphaFoldDB" id="A0AAD5VWJ0"/>
<organism evidence="2 3">
    <name type="scientific">Leucocoprinus birnbaumii</name>
    <dbReference type="NCBI Taxonomy" id="56174"/>
    <lineage>
        <taxon>Eukaryota</taxon>
        <taxon>Fungi</taxon>
        <taxon>Dikarya</taxon>
        <taxon>Basidiomycota</taxon>
        <taxon>Agaricomycotina</taxon>
        <taxon>Agaricomycetes</taxon>
        <taxon>Agaricomycetidae</taxon>
        <taxon>Agaricales</taxon>
        <taxon>Agaricineae</taxon>
        <taxon>Agaricaceae</taxon>
        <taxon>Leucocoprinus</taxon>
    </lineage>
</organism>
<dbReference type="EMBL" id="JANIEX010000425">
    <property type="protein sequence ID" value="KAJ3567265.1"/>
    <property type="molecule type" value="Genomic_DNA"/>
</dbReference>